<dbReference type="AlphaFoldDB" id="A0A6A6QMU3"/>
<dbReference type="Proteomes" id="UP000799750">
    <property type="component" value="Unassembled WGS sequence"/>
</dbReference>
<sequence length="174" mass="19474">MKVRGYLLLLRVLDLLFSLDRFGLGYFRLLAVNFTRRRDCTPIDPPNTPRKLLLLVPENVHEARRIPTSTKRVALEGVPDFPVLLTVSQLAHGSVQRCFPVRSNSAVSRRLCQSLLAVSAGHCLRSVPGPRRRANKSNVQEFPRRRFQTLSAAATIPKSDPADSAAGMCWGARW</sequence>
<dbReference type="EMBL" id="MU004192">
    <property type="protein sequence ID" value="KAF2493406.1"/>
    <property type="molecule type" value="Genomic_DNA"/>
</dbReference>
<name>A0A6A6QMU3_9PEZI</name>
<reference evidence="2" key="1">
    <citation type="journal article" date="2020" name="Stud. Mycol.">
        <title>101 Dothideomycetes genomes: a test case for predicting lifestyles and emergence of pathogens.</title>
        <authorList>
            <person name="Haridas S."/>
            <person name="Albert R."/>
            <person name="Binder M."/>
            <person name="Bloem J."/>
            <person name="Labutti K."/>
            <person name="Salamov A."/>
            <person name="Andreopoulos B."/>
            <person name="Baker S."/>
            <person name="Barry K."/>
            <person name="Bills G."/>
            <person name="Bluhm B."/>
            <person name="Cannon C."/>
            <person name="Castanera R."/>
            <person name="Culley D."/>
            <person name="Daum C."/>
            <person name="Ezra D."/>
            <person name="Gonzalez J."/>
            <person name="Henrissat B."/>
            <person name="Kuo A."/>
            <person name="Liang C."/>
            <person name="Lipzen A."/>
            <person name="Lutzoni F."/>
            <person name="Magnuson J."/>
            <person name="Mondo S."/>
            <person name="Nolan M."/>
            <person name="Ohm R."/>
            <person name="Pangilinan J."/>
            <person name="Park H.-J."/>
            <person name="Ramirez L."/>
            <person name="Alfaro M."/>
            <person name="Sun H."/>
            <person name="Tritt A."/>
            <person name="Yoshinaga Y."/>
            <person name="Zwiers L.-H."/>
            <person name="Turgeon B."/>
            <person name="Goodwin S."/>
            <person name="Spatafora J."/>
            <person name="Crous P."/>
            <person name="Grigoriev I."/>
        </authorList>
    </citation>
    <scope>NUCLEOTIDE SEQUENCE</scope>
    <source>
        <strain evidence="2">CBS 269.34</strain>
    </source>
</reference>
<proteinExistence type="predicted"/>
<feature type="signal peptide" evidence="1">
    <location>
        <begin position="1"/>
        <end position="25"/>
    </location>
</feature>
<organism evidence="2 3">
    <name type="scientific">Lophium mytilinum</name>
    <dbReference type="NCBI Taxonomy" id="390894"/>
    <lineage>
        <taxon>Eukaryota</taxon>
        <taxon>Fungi</taxon>
        <taxon>Dikarya</taxon>
        <taxon>Ascomycota</taxon>
        <taxon>Pezizomycotina</taxon>
        <taxon>Dothideomycetes</taxon>
        <taxon>Pleosporomycetidae</taxon>
        <taxon>Mytilinidiales</taxon>
        <taxon>Mytilinidiaceae</taxon>
        <taxon>Lophium</taxon>
    </lineage>
</organism>
<evidence type="ECO:0000313" key="3">
    <source>
        <dbReference type="Proteomes" id="UP000799750"/>
    </source>
</evidence>
<feature type="chain" id="PRO_5025675312" description="Secreted protein" evidence="1">
    <location>
        <begin position="26"/>
        <end position="174"/>
    </location>
</feature>
<evidence type="ECO:0000313" key="2">
    <source>
        <dbReference type="EMBL" id="KAF2493406.1"/>
    </source>
</evidence>
<accession>A0A6A6QMU3</accession>
<keyword evidence="1" id="KW-0732">Signal</keyword>
<gene>
    <name evidence="2" type="ORF">BU16DRAFT_528715</name>
</gene>
<evidence type="ECO:0008006" key="4">
    <source>
        <dbReference type="Google" id="ProtNLM"/>
    </source>
</evidence>
<protein>
    <recommendedName>
        <fullName evidence="4">Secreted protein</fullName>
    </recommendedName>
</protein>
<evidence type="ECO:0000256" key="1">
    <source>
        <dbReference type="SAM" id="SignalP"/>
    </source>
</evidence>
<keyword evidence="3" id="KW-1185">Reference proteome</keyword>